<evidence type="ECO:0000313" key="3">
    <source>
        <dbReference type="Proteomes" id="UP000663305"/>
    </source>
</evidence>
<dbReference type="GeneID" id="68860433"/>
<dbReference type="Proteomes" id="UP000663305">
    <property type="component" value="Chromosome"/>
</dbReference>
<dbReference type="GO" id="GO:0016747">
    <property type="term" value="F:acyltransferase activity, transferring groups other than amino-acyl groups"/>
    <property type="evidence" value="ECO:0007669"/>
    <property type="project" value="InterPro"/>
</dbReference>
<name>A0A897NM95_9EURY</name>
<organism evidence="2 3">
    <name type="scientific">Halapricum desulfuricans</name>
    <dbReference type="NCBI Taxonomy" id="2841257"/>
    <lineage>
        <taxon>Archaea</taxon>
        <taxon>Methanobacteriati</taxon>
        <taxon>Methanobacteriota</taxon>
        <taxon>Stenosarchaea group</taxon>
        <taxon>Halobacteria</taxon>
        <taxon>Halobacteriales</taxon>
        <taxon>Haloarculaceae</taxon>
        <taxon>Halapricum</taxon>
    </lineage>
</organism>
<protein>
    <submittedName>
        <fullName evidence="2">N-Acyltransferase superfamily protein</fullName>
    </submittedName>
</protein>
<dbReference type="Pfam" id="PF13527">
    <property type="entry name" value="Acetyltransf_9"/>
    <property type="match status" value="1"/>
</dbReference>
<evidence type="ECO:0000313" key="2">
    <source>
        <dbReference type="EMBL" id="QSG11336.1"/>
    </source>
</evidence>
<gene>
    <name evidence="2" type="ORF">HSBGL_0906</name>
</gene>
<feature type="domain" description="N-acetyltransferase" evidence="1">
    <location>
        <begin position="4"/>
        <end position="160"/>
    </location>
</feature>
<dbReference type="PROSITE" id="PS51186">
    <property type="entry name" value="GNAT"/>
    <property type="match status" value="1"/>
</dbReference>
<accession>A0A897NM95</accession>
<keyword evidence="2" id="KW-0012">Acyltransferase</keyword>
<dbReference type="Gene3D" id="3.40.630.30">
    <property type="match status" value="1"/>
</dbReference>
<sequence length="368" mass="42158">MTEYTIRPFQPGDEQPFVDIFNETWSAERTTDWFDWRYHDNPYIEDVPIHVAEHDGDVVATRPYKTYLVRAGDTERLAFLGTDTMTLPDHRRQGLFTRMTEMALEEYADRPEPDRPAFLFGHANQYSMPGYRKMGWEYLSEQVRYNRLQRAGSYVADRIDGLPGRLGRTAATALNRAYLRVTDRRTAFDTDRFTVERHGAVSSETIADVYRACRPDAVHVVYDEAFYEWHFAEPGNRPDASYVVRWDGHPLAGLVVHRDDDERNDTTMVTISHTVPAAGGPERVEAIAAAFERLLADYAHADLVRTSTPLVPEAVLRGFGFRPDDRLPMSKLAERTGLTLGIRPLLDDDWTLNGRPIRSAEPYLWTLA</sequence>
<reference evidence="2" key="1">
    <citation type="submission" date="2020-11" db="EMBL/GenBank/DDBJ databases">
        <title>Carbohydrate-dependent, anaerobic sulfur respiration: A novel catabolism in halophilic archaea.</title>
        <authorList>
            <person name="Sorokin D.Y."/>
            <person name="Messina E."/>
            <person name="Smedile F."/>
            <person name="La Cono V."/>
            <person name="Hallsworth J.E."/>
            <person name="Yakimov M.M."/>
        </authorList>
    </citation>
    <scope>NUCLEOTIDE SEQUENCE</scope>
    <source>
        <strain evidence="2">HSR-Bgl</strain>
    </source>
</reference>
<proteinExistence type="predicted"/>
<dbReference type="RefSeq" id="WP_229125854.1">
    <property type="nucleotide sequence ID" value="NZ_CP064789.1"/>
</dbReference>
<evidence type="ECO:0000259" key="1">
    <source>
        <dbReference type="PROSITE" id="PS51186"/>
    </source>
</evidence>
<dbReference type="InterPro" id="IPR016181">
    <property type="entry name" value="Acyl_CoA_acyltransferase"/>
</dbReference>
<dbReference type="InterPro" id="IPR000182">
    <property type="entry name" value="GNAT_dom"/>
</dbReference>
<dbReference type="CDD" id="cd04301">
    <property type="entry name" value="NAT_SF"/>
    <property type="match status" value="1"/>
</dbReference>
<dbReference type="AlphaFoldDB" id="A0A897NM95"/>
<dbReference type="SUPFAM" id="SSF55729">
    <property type="entry name" value="Acyl-CoA N-acyltransferases (Nat)"/>
    <property type="match status" value="2"/>
</dbReference>
<dbReference type="EMBL" id="CP064789">
    <property type="protein sequence ID" value="QSG11336.1"/>
    <property type="molecule type" value="Genomic_DNA"/>
</dbReference>
<keyword evidence="2" id="KW-0808">Transferase</keyword>